<dbReference type="GO" id="GO:0008483">
    <property type="term" value="F:transaminase activity"/>
    <property type="evidence" value="ECO:0007669"/>
    <property type="project" value="UniProtKB-KW"/>
</dbReference>
<dbReference type="InterPro" id="IPR015421">
    <property type="entry name" value="PyrdxlP-dep_Trfase_major"/>
</dbReference>
<evidence type="ECO:0000313" key="10">
    <source>
        <dbReference type="EMBL" id="MBB6422207.1"/>
    </source>
</evidence>
<dbReference type="RefSeq" id="WP_184280748.1">
    <property type="nucleotide sequence ID" value="NZ_BMCO01000001.1"/>
</dbReference>
<reference evidence="10 12" key="2">
    <citation type="submission" date="2020-08" db="EMBL/GenBank/DDBJ databases">
        <title>Genomic Encyclopedia of Type Strains, Phase IV (KMG-IV): sequencing the most valuable type-strain genomes for metagenomic binning, comparative biology and taxonomic classification.</title>
        <authorList>
            <person name="Goeker M."/>
        </authorList>
    </citation>
    <scope>NUCLEOTIDE SEQUENCE [LARGE SCALE GENOMIC DNA]</scope>
    <source>
        <strain evidence="10 12">DSM 22419</strain>
    </source>
</reference>
<evidence type="ECO:0000259" key="8">
    <source>
        <dbReference type="PROSITE" id="PS50949"/>
    </source>
</evidence>
<dbReference type="InterPro" id="IPR036388">
    <property type="entry name" value="WH-like_DNA-bd_sf"/>
</dbReference>
<evidence type="ECO:0000256" key="2">
    <source>
        <dbReference type="ARBA" id="ARBA00005384"/>
    </source>
</evidence>
<dbReference type="Proteomes" id="UP000534001">
    <property type="component" value="Unassembled WGS sequence"/>
</dbReference>
<dbReference type="EMBL" id="JACHFF010000001">
    <property type="protein sequence ID" value="MBB6422207.1"/>
    <property type="molecule type" value="Genomic_DNA"/>
</dbReference>
<proteinExistence type="inferred from homology"/>
<evidence type="ECO:0000313" key="11">
    <source>
        <dbReference type="Proteomes" id="UP000534001"/>
    </source>
</evidence>
<name>A0A6V7RLS5_9STAP</name>
<evidence type="ECO:0000256" key="7">
    <source>
        <dbReference type="ARBA" id="ARBA00023163"/>
    </source>
</evidence>
<dbReference type="SUPFAM" id="SSF53383">
    <property type="entry name" value="PLP-dependent transferases"/>
    <property type="match status" value="1"/>
</dbReference>
<protein>
    <submittedName>
        <fullName evidence="10">GntR family transcriptional regulator/MocR family aminotransferase</fullName>
    </submittedName>
    <submittedName>
        <fullName evidence="9">HTH-type transcriptional regulatory protein GabR</fullName>
    </submittedName>
</protein>
<evidence type="ECO:0000313" key="12">
    <source>
        <dbReference type="Proteomes" id="UP000545588"/>
    </source>
</evidence>
<dbReference type="Pfam" id="PF00155">
    <property type="entry name" value="Aminotran_1_2"/>
    <property type="match status" value="1"/>
</dbReference>
<dbReference type="CDD" id="cd07377">
    <property type="entry name" value="WHTH_GntR"/>
    <property type="match status" value="1"/>
</dbReference>
<keyword evidence="5" id="KW-0805">Transcription regulation</keyword>
<dbReference type="Gene3D" id="3.40.640.10">
    <property type="entry name" value="Type I PLP-dependent aspartate aminotransferase-like (Major domain)"/>
    <property type="match status" value="1"/>
</dbReference>
<evidence type="ECO:0000313" key="9">
    <source>
        <dbReference type="EMBL" id="CAD2079286.1"/>
    </source>
</evidence>
<dbReference type="GO" id="GO:0030170">
    <property type="term" value="F:pyridoxal phosphate binding"/>
    <property type="evidence" value="ECO:0007669"/>
    <property type="project" value="InterPro"/>
</dbReference>
<feature type="domain" description="HTH gntR-type" evidence="8">
    <location>
        <begin position="13"/>
        <end position="81"/>
    </location>
</feature>
<organism evidence="9 11">
    <name type="scientific">Jeotgalicoccus coquinae</name>
    <dbReference type="NCBI Taxonomy" id="709509"/>
    <lineage>
        <taxon>Bacteria</taxon>
        <taxon>Bacillati</taxon>
        <taxon>Bacillota</taxon>
        <taxon>Bacilli</taxon>
        <taxon>Bacillales</taxon>
        <taxon>Staphylococcaceae</taxon>
        <taxon>Jeotgalicoccus</taxon>
    </lineage>
</organism>
<keyword evidence="7" id="KW-0804">Transcription</keyword>
<keyword evidence="3 10" id="KW-0808">Transferase</keyword>
<keyword evidence="6" id="KW-0238">DNA-binding</keyword>
<keyword evidence="3 10" id="KW-0032">Aminotransferase</keyword>
<comment type="caution">
    <text evidence="9">The sequence shown here is derived from an EMBL/GenBank/DDBJ whole genome shotgun (WGS) entry which is preliminary data.</text>
</comment>
<dbReference type="Proteomes" id="UP000545588">
    <property type="component" value="Unassembled WGS sequence"/>
</dbReference>
<dbReference type="CDD" id="cd00609">
    <property type="entry name" value="AAT_like"/>
    <property type="match status" value="1"/>
</dbReference>
<dbReference type="GO" id="GO:0003677">
    <property type="term" value="F:DNA binding"/>
    <property type="evidence" value="ECO:0007669"/>
    <property type="project" value="UniProtKB-KW"/>
</dbReference>
<dbReference type="Gene3D" id="1.10.10.10">
    <property type="entry name" value="Winged helix-like DNA-binding domain superfamily/Winged helix DNA-binding domain"/>
    <property type="match status" value="1"/>
</dbReference>
<dbReference type="InterPro" id="IPR000524">
    <property type="entry name" value="Tscrpt_reg_HTH_GntR"/>
</dbReference>
<keyword evidence="12" id="KW-1185">Reference proteome</keyword>
<reference evidence="9 11" key="1">
    <citation type="submission" date="2020-07" db="EMBL/GenBank/DDBJ databases">
        <authorList>
            <person name="Criscuolo A."/>
        </authorList>
    </citation>
    <scope>NUCLEOTIDE SEQUENCE [LARGE SCALE GENOMIC DNA]</scope>
    <source>
        <strain evidence="9">CIP111751</strain>
    </source>
</reference>
<dbReference type="Pfam" id="PF00392">
    <property type="entry name" value="GntR"/>
    <property type="match status" value="1"/>
</dbReference>
<comment type="similarity">
    <text evidence="2">In the C-terminal section; belongs to the class-I pyridoxal-phosphate-dependent aminotransferase family.</text>
</comment>
<dbReference type="GO" id="GO:0003700">
    <property type="term" value="F:DNA-binding transcription factor activity"/>
    <property type="evidence" value="ECO:0007669"/>
    <property type="project" value="InterPro"/>
</dbReference>
<accession>A0A6V7RLS5</accession>
<keyword evidence="4" id="KW-0663">Pyridoxal phosphate</keyword>
<sequence>MLEIILSDSKKSTYKYRQIYEILKEKIISGQLPKDYKLPSKRELAKDLAISINSVATAYEQLIAEGYVYALEKKGYYIVELNAFKQEHSNREKLKESLIESKKHKEYKYSLSHMTTNSLHFPHKKWISFQRQVIKYHQYEISQLSHPQGPIEVREAIRDLVKITRGINCYAEQIIIGTGTQPLIDQLVGLFKSDIKAGIENPGYARVRDMLIDKGINVAEIPLDNHGVDIKTIKKENPTLQFLTPSHQFPTGTIMPISRRIDLLNWASEKENRYIVEDDYDSEFKYGTDNIPSLHSLDKNDKVIYIGTFSKTLLPSLRMTYMILPLHLLELYKAKHKNWLQGNNSIQLYTLKYFIESGEYSRHVKKMNLYYENNRTALISSLKKYFKDKVAIADIPAGLHFTAKFKTQKSYDEIKTSAEQYSLELYDMRRFSTDYVSNDDEWKKYVLGFASLDIDEIDNIVKILYKAIFE</sequence>
<evidence type="ECO:0000256" key="4">
    <source>
        <dbReference type="ARBA" id="ARBA00022898"/>
    </source>
</evidence>
<dbReference type="InterPro" id="IPR015424">
    <property type="entry name" value="PyrdxlP-dep_Trfase"/>
</dbReference>
<comment type="cofactor">
    <cofactor evidence="1">
        <name>pyridoxal 5'-phosphate</name>
        <dbReference type="ChEBI" id="CHEBI:597326"/>
    </cofactor>
</comment>
<evidence type="ECO:0000256" key="1">
    <source>
        <dbReference type="ARBA" id="ARBA00001933"/>
    </source>
</evidence>
<dbReference type="InterPro" id="IPR051446">
    <property type="entry name" value="HTH_trans_reg/aminotransferase"/>
</dbReference>
<evidence type="ECO:0000256" key="6">
    <source>
        <dbReference type="ARBA" id="ARBA00023125"/>
    </source>
</evidence>
<dbReference type="PROSITE" id="PS50949">
    <property type="entry name" value="HTH_GNTR"/>
    <property type="match status" value="1"/>
</dbReference>
<dbReference type="SMART" id="SM00345">
    <property type="entry name" value="HTH_GNTR"/>
    <property type="match status" value="1"/>
</dbReference>
<dbReference type="AlphaFoldDB" id="A0A6V7RLS5"/>
<dbReference type="InterPro" id="IPR004839">
    <property type="entry name" value="Aminotransferase_I/II_large"/>
</dbReference>
<dbReference type="PANTHER" id="PTHR46577:SF1">
    <property type="entry name" value="HTH-TYPE TRANSCRIPTIONAL REGULATORY PROTEIN GABR"/>
    <property type="match status" value="1"/>
</dbReference>
<evidence type="ECO:0000256" key="3">
    <source>
        <dbReference type="ARBA" id="ARBA00022576"/>
    </source>
</evidence>
<dbReference type="InterPro" id="IPR036390">
    <property type="entry name" value="WH_DNA-bd_sf"/>
</dbReference>
<dbReference type="SUPFAM" id="SSF46785">
    <property type="entry name" value="Winged helix' DNA-binding domain"/>
    <property type="match status" value="1"/>
</dbReference>
<dbReference type="PANTHER" id="PTHR46577">
    <property type="entry name" value="HTH-TYPE TRANSCRIPTIONAL REGULATORY PROTEIN GABR"/>
    <property type="match status" value="1"/>
</dbReference>
<evidence type="ECO:0000256" key="5">
    <source>
        <dbReference type="ARBA" id="ARBA00023015"/>
    </source>
</evidence>
<gene>
    <name evidence="9" type="primary">gabR_1</name>
    <name evidence="10" type="ORF">HNR41_000133</name>
    <name evidence="9" type="ORF">JEOCOQ751_01450</name>
</gene>
<dbReference type="EMBL" id="CAJEWA010000006">
    <property type="protein sequence ID" value="CAD2079286.1"/>
    <property type="molecule type" value="Genomic_DNA"/>
</dbReference>